<sequence>MNEPFYEFTILDEAHRFDFVSVGKENIPKRIVYFTTRDPFVVTLTLGNPLENGDLDVHSIDDNGDRNKILATVMQSIRIFLNFNPQTVVAFYGSSPSRTRLYKMVISRELNQLSDRYVIHGGNQDGVEIFSPKGEYDFFMISRKNI</sequence>
<protein>
    <submittedName>
        <fullName evidence="1">Uncharacterized protein</fullName>
    </submittedName>
</protein>
<comment type="caution">
    <text evidence="1">The sequence shown here is derived from an EMBL/GenBank/DDBJ whole genome shotgun (WGS) entry which is preliminary data.</text>
</comment>
<gene>
    <name evidence="1" type="ORF">FEN17_15450</name>
</gene>
<dbReference type="Pfam" id="PF22028">
    <property type="entry name" value="DUF6934"/>
    <property type="match status" value="1"/>
</dbReference>
<reference evidence="1 2" key="1">
    <citation type="submission" date="2019-05" db="EMBL/GenBank/DDBJ databases">
        <authorList>
            <person name="Qu J.-H."/>
        </authorList>
    </citation>
    <scope>NUCLEOTIDE SEQUENCE [LARGE SCALE GENOMIC DNA]</scope>
    <source>
        <strain evidence="1 2">T17</strain>
    </source>
</reference>
<name>A0A5R9KXJ7_9BACT</name>
<keyword evidence="2" id="KW-1185">Reference proteome</keyword>
<dbReference type="EMBL" id="VCEJ01000004">
    <property type="protein sequence ID" value="TLV00868.1"/>
    <property type="molecule type" value="Genomic_DNA"/>
</dbReference>
<dbReference type="InterPro" id="IPR053865">
    <property type="entry name" value="DUF6934"/>
</dbReference>
<evidence type="ECO:0000313" key="1">
    <source>
        <dbReference type="EMBL" id="TLV00868.1"/>
    </source>
</evidence>
<dbReference type="OrthoDB" id="1343312at2"/>
<proteinExistence type="predicted"/>
<evidence type="ECO:0000313" key="2">
    <source>
        <dbReference type="Proteomes" id="UP000306402"/>
    </source>
</evidence>
<organism evidence="1 2">
    <name type="scientific">Dyadobacter luticola</name>
    <dbReference type="NCBI Taxonomy" id="1979387"/>
    <lineage>
        <taxon>Bacteria</taxon>
        <taxon>Pseudomonadati</taxon>
        <taxon>Bacteroidota</taxon>
        <taxon>Cytophagia</taxon>
        <taxon>Cytophagales</taxon>
        <taxon>Spirosomataceae</taxon>
        <taxon>Dyadobacter</taxon>
    </lineage>
</organism>
<dbReference type="AlphaFoldDB" id="A0A5R9KXJ7"/>
<accession>A0A5R9KXJ7</accession>
<dbReference type="RefSeq" id="WP_138366242.1">
    <property type="nucleotide sequence ID" value="NZ_VCEJ01000004.1"/>
</dbReference>
<dbReference type="Proteomes" id="UP000306402">
    <property type="component" value="Unassembled WGS sequence"/>
</dbReference>